<keyword evidence="2" id="KW-1185">Reference proteome</keyword>
<dbReference type="EMBL" id="JBIMPR010000003">
    <property type="protein sequence ID" value="MFH5773607.1"/>
    <property type="molecule type" value="Genomic_DNA"/>
</dbReference>
<dbReference type="Proteomes" id="UP001609376">
    <property type="component" value="Unassembled WGS sequence"/>
</dbReference>
<evidence type="ECO:0008006" key="3">
    <source>
        <dbReference type="Google" id="ProtNLM"/>
    </source>
</evidence>
<gene>
    <name evidence="1" type="ORF">ACHFJ0_05095</name>
</gene>
<dbReference type="InterPro" id="IPR016181">
    <property type="entry name" value="Acyl_CoA_acyltransferase"/>
</dbReference>
<evidence type="ECO:0000313" key="2">
    <source>
        <dbReference type="Proteomes" id="UP001609376"/>
    </source>
</evidence>
<sequence>MIADLRAAVCGPVEVDRAWTARTVAALIASSDGFVAVSDGGFIAGSLQPTVINPSPVAMELGWFASDGSGLRLMRAFEKWASEKGAALVQLSTGSDGPDLTRLGYRAAERVWVK</sequence>
<reference evidence="1 2" key="1">
    <citation type="submission" date="2024-10" db="EMBL/GenBank/DDBJ databases">
        <title>Paracoccus drimophilus sp. nov., a novel bacterium from corn roots in Hunan.</title>
        <authorList>
            <person name="Li X."/>
        </authorList>
    </citation>
    <scope>NUCLEOTIDE SEQUENCE [LARGE SCALE GENOMIC DNA]</scope>
    <source>
        <strain evidence="1 2">NGMCC 1.201697</strain>
    </source>
</reference>
<evidence type="ECO:0000313" key="1">
    <source>
        <dbReference type="EMBL" id="MFH5773607.1"/>
    </source>
</evidence>
<dbReference type="RefSeq" id="WP_395132466.1">
    <property type="nucleotide sequence ID" value="NZ_JBIMPR010000003.1"/>
</dbReference>
<protein>
    <recommendedName>
        <fullName evidence="3">GNAT family N-acetyltransferase</fullName>
    </recommendedName>
</protein>
<dbReference type="SUPFAM" id="SSF55729">
    <property type="entry name" value="Acyl-CoA N-acyltransferases (Nat)"/>
    <property type="match status" value="1"/>
</dbReference>
<proteinExistence type="predicted"/>
<name>A0ABW7LL08_9RHOB</name>
<comment type="caution">
    <text evidence="1">The sequence shown here is derived from an EMBL/GenBank/DDBJ whole genome shotgun (WGS) entry which is preliminary data.</text>
</comment>
<accession>A0ABW7LL08</accession>
<organism evidence="1 2">
    <name type="scientific">Paracoccus broussonetiae subsp. drimophilus</name>
    <dbReference type="NCBI Taxonomy" id="3373869"/>
    <lineage>
        <taxon>Bacteria</taxon>
        <taxon>Pseudomonadati</taxon>
        <taxon>Pseudomonadota</taxon>
        <taxon>Alphaproteobacteria</taxon>
        <taxon>Rhodobacterales</taxon>
        <taxon>Paracoccaceae</taxon>
        <taxon>Paracoccus</taxon>
        <taxon>Paracoccus broussonetiae</taxon>
    </lineage>
</organism>